<dbReference type="InterPro" id="IPR003440">
    <property type="entry name" value="Glyco_trans_48_dom"/>
</dbReference>
<dbReference type="Pfam" id="PF02364">
    <property type="entry name" value="Glucan_synthase"/>
    <property type="match status" value="1"/>
</dbReference>
<dbReference type="GO" id="GO:0003843">
    <property type="term" value="F:1,3-beta-D-glucan synthase activity"/>
    <property type="evidence" value="ECO:0007669"/>
    <property type="project" value="InterPro"/>
</dbReference>
<feature type="signal peptide" evidence="1">
    <location>
        <begin position="1"/>
        <end position="26"/>
    </location>
</feature>
<reference evidence="3" key="1">
    <citation type="submission" date="2017-07" db="EMBL/GenBank/DDBJ databases">
        <title>Taro Niue Genome Assembly and Annotation.</title>
        <authorList>
            <person name="Atibalentja N."/>
            <person name="Keating K."/>
            <person name="Fields C.J."/>
        </authorList>
    </citation>
    <scope>NUCLEOTIDE SEQUENCE</scope>
    <source>
        <strain evidence="3">Niue_2</strain>
        <tissue evidence="3">Leaf</tissue>
    </source>
</reference>
<comment type="caution">
    <text evidence="3">The sequence shown here is derived from an EMBL/GenBank/DDBJ whole genome shotgun (WGS) entry which is preliminary data.</text>
</comment>
<proteinExistence type="predicted"/>
<feature type="domain" description="Glycosyl transferase 48" evidence="2">
    <location>
        <begin position="75"/>
        <end position="244"/>
    </location>
</feature>
<evidence type="ECO:0000259" key="2">
    <source>
        <dbReference type="Pfam" id="PF02364"/>
    </source>
</evidence>
<evidence type="ECO:0000313" key="4">
    <source>
        <dbReference type="Proteomes" id="UP000652761"/>
    </source>
</evidence>
<dbReference type="GO" id="GO:0000148">
    <property type="term" value="C:1,3-beta-D-glucan synthase complex"/>
    <property type="evidence" value="ECO:0007669"/>
    <property type="project" value="InterPro"/>
</dbReference>
<dbReference type="PANTHER" id="PTHR12741">
    <property type="entry name" value="LYST-INTERACTING PROTEIN LIP5 DOPAMINE RESPONSIVE PROTEIN DRG-1"/>
    <property type="match status" value="1"/>
</dbReference>
<gene>
    <name evidence="3" type="ORF">Taro_011954</name>
</gene>
<evidence type="ECO:0000256" key="1">
    <source>
        <dbReference type="SAM" id="SignalP"/>
    </source>
</evidence>
<accession>A0A843UE98</accession>
<dbReference type="GO" id="GO:0006075">
    <property type="term" value="P:(1-&gt;3)-beta-D-glucan biosynthetic process"/>
    <property type="evidence" value="ECO:0007669"/>
    <property type="project" value="InterPro"/>
</dbReference>
<dbReference type="OrthoDB" id="781146at2759"/>
<dbReference type="AlphaFoldDB" id="A0A843UE98"/>
<dbReference type="EMBL" id="NMUH01000460">
    <property type="protein sequence ID" value="MQL79523.1"/>
    <property type="molecule type" value="Genomic_DNA"/>
</dbReference>
<dbReference type="GO" id="GO:0005886">
    <property type="term" value="C:plasma membrane"/>
    <property type="evidence" value="ECO:0007669"/>
    <property type="project" value="TreeGrafter"/>
</dbReference>
<organism evidence="3 4">
    <name type="scientific">Colocasia esculenta</name>
    <name type="common">Wild taro</name>
    <name type="synonym">Arum esculentum</name>
    <dbReference type="NCBI Taxonomy" id="4460"/>
    <lineage>
        <taxon>Eukaryota</taxon>
        <taxon>Viridiplantae</taxon>
        <taxon>Streptophyta</taxon>
        <taxon>Embryophyta</taxon>
        <taxon>Tracheophyta</taxon>
        <taxon>Spermatophyta</taxon>
        <taxon>Magnoliopsida</taxon>
        <taxon>Liliopsida</taxon>
        <taxon>Araceae</taxon>
        <taxon>Aroideae</taxon>
        <taxon>Colocasieae</taxon>
        <taxon>Colocasia</taxon>
    </lineage>
</organism>
<keyword evidence="4" id="KW-1185">Reference proteome</keyword>
<name>A0A843UE98_COLES</name>
<protein>
    <recommendedName>
        <fullName evidence="2">Glycosyl transferase 48 domain-containing protein</fullName>
    </recommendedName>
</protein>
<dbReference type="PANTHER" id="PTHR12741:SF16">
    <property type="entry name" value="CALLOSE SYNTHASE 7"/>
    <property type="match status" value="1"/>
</dbReference>
<feature type="chain" id="PRO_5032536554" description="Glycosyl transferase 48 domain-containing protein" evidence="1">
    <location>
        <begin position="27"/>
        <end position="306"/>
    </location>
</feature>
<dbReference type="Proteomes" id="UP000652761">
    <property type="component" value="Unassembled WGS sequence"/>
</dbReference>
<evidence type="ECO:0000313" key="3">
    <source>
        <dbReference type="EMBL" id="MQL79523.1"/>
    </source>
</evidence>
<sequence length="306" mass="34739">MYRIKGLRFNVIFNLLFLSVLTPYYKEDVLYSEDELYKENEDGITILFYLQKIYPDEWKNFLERINVKEDKSEALKEHMEEVRSWVSYRGQTLSRTVRGMMYYRHALELQASLDMEDDPAIFAELRTINPQKNSSPDQSHQTAISAMDGRVGRLRSESADSESARAKALADMKFTYVVSCQAYGMQKKSTDTQDYSCYRNILNLMVTNSSLRVAYIDERDETVKGKSEKVYYSVLLKGGEKLDEVLKEPCAKHPPQGDFCSQDTSSGGVPAQGHPQWGCSAARPPPAGVFLHRVTPCGVVLPPGDP</sequence>
<keyword evidence="1" id="KW-0732">Signal</keyword>